<evidence type="ECO:0000313" key="3">
    <source>
        <dbReference type="Proteomes" id="UP001596203"/>
    </source>
</evidence>
<sequence>MTINTNHSSALAPVDFRPMLWANWMALRNGDLSLVEEVLAPTVAAHLPATVDGPEHLDGRQALVTWLSARHDRHPEARLTVEVGPIIGPELIAGRWTRTGGGDGLRPDRKTDASVAGVDIIRIDGDRIAEYWGHDDSYQLERCLAYNAA</sequence>
<accession>A0ABW1KCG5</accession>
<dbReference type="InterPro" id="IPR032710">
    <property type="entry name" value="NTF2-like_dom_sf"/>
</dbReference>
<dbReference type="RefSeq" id="WP_377424034.1">
    <property type="nucleotide sequence ID" value="NZ_JBHSPR010000017.1"/>
</dbReference>
<dbReference type="EMBL" id="JBHSPR010000017">
    <property type="protein sequence ID" value="MFC6018483.1"/>
    <property type="molecule type" value="Genomic_DNA"/>
</dbReference>
<proteinExistence type="predicted"/>
<dbReference type="Gene3D" id="3.10.450.50">
    <property type="match status" value="1"/>
</dbReference>
<dbReference type="SUPFAM" id="SSF54427">
    <property type="entry name" value="NTF2-like"/>
    <property type="match status" value="1"/>
</dbReference>
<gene>
    <name evidence="2" type="ORF">ACFP2T_20015</name>
</gene>
<reference evidence="3" key="1">
    <citation type="journal article" date="2019" name="Int. J. Syst. Evol. Microbiol.">
        <title>The Global Catalogue of Microorganisms (GCM) 10K type strain sequencing project: providing services to taxonomists for standard genome sequencing and annotation.</title>
        <authorList>
            <consortium name="The Broad Institute Genomics Platform"/>
            <consortium name="The Broad Institute Genome Sequencing Center for Infectious Disease"/>
            <person name="Wu L."/>
            <person name="Ma J."/>
        </authorList>
    </citation>
    <scope>NUCLEOTIDE SEQUENCE [LARGE SCALE GENOMIC DNA]</scope>
    <source>
        <strain evidence="3">ZS-35-S2</strain>
    </source>
</reference>
<keyword evidence="3" id="KW-1185">Reference proteome</keyword>
<dbReference type="Proteomes" id="UP001596203">
    <property type="component" value="Unassembled WGS sequence"/>
</dbReference>
<organism evidence="2 3">
    <name type="scientific">Plantactinospora solaniradicis</name>
    <dbReference type="NCBI Taxonomy" id="1723736"/>
    <lineage>
        <taxon>Bacteria</taxon>
        <taxon>Bacillati</taxon>
        <taxon>Actinomycetota</taxon>
        <taxon>Actinomycetes</taxon>
        <taxon>Micromonosporales</taxon>
        <taxon>Micromonosporaceae</taxon>
        <taxon>Plantactinospora</taxon>
    </lineage>
</organism>
<protein>
    <submittedName>
        <fullName evidence="2">Nuclear transport factor 2 family protein</fullName>
    </submittedName>
</protein>
<dbReference type="Pfam" id="PF12680">
    <property type="entry name" value="SnoaL_2"/>
    <property type="match status" value="1"/>
</dbReference>
<comment type="caution">
    <text evidence="2">The sequence shown here is derived from an EMBL/GenBank/DDBJ whole genome shotgun (WGS) entry which is preliminary data.</text>
</comment>
<feature type="domain" description="SnoaL-like" evidence="1">
    <location>
        <begin position="26"/>
        <end position="131"/>
    </location>
</feature>
<dbReference type="InterPro" id="IPR037401">
    <property type="entry name" value="SnoaL-like"/>
</dbReference>
<name>A0ABW1KCG5_9ACTN</name>
<evidence type="ECO:0000313" key="2">
    <source>
        <dbReference type="EMBL" id="MFC6018483.1"/>
    </source>
</evidence>
<evidence type="ECO:0000259" key="1">
    <source>
        <dbReference type="Pfam" id="PF12680"/>
    </source>
</evidence>